<reference evidence="2 4" key="1">
    <citation type="journal article" date="2008" name="Science">
        <title>The Physcomitrella genome reveals evolutionary insights into the conquest of land by plants.</title>
        <authorList>
            <person name="Rensing S."/>
            <person name="Lang D."/>
            <person name="Zimmer A."/>
            <person name="Terry A."/>
            <person name="Salamov A."/>
            <person name="Shapiro H."/>
            <person name="Nishiyama T."/>
            <person name="Perroud P.-F."/>
            <person name="Lindquist E."/>
            <person name="Kamisugi Y."/>
            <person name="Tanahashi T."/>
            <person name="Sakakibara K."/>
            <person name="Fujita T."/>
            <person name="Oishi K."/>
            <person name="Shin-I T."/>
            <person name="Kuroki Y."/>
            <person name="Toyoda A."/>
            <person name="Suzuki Y."/>
            <person name="Hashimoto A."/>
            <person name="Yamaguchi K."/>
            <person name="Sugano A."/>
            <person name="Kohara Y."/>
            <person name="Fujiyama A."/>
            <person name="Anterola A."/>
            <person name="Aoki S."/>
            <person name="Ashton N."/>
            <person name="Barbazuk W.B."/>
            <person name="Barker E."/>
            <person name="Bennetzen J."/>
            <person name="Bezanilla M."/>
            <person name="Blankenship R."/>
            <person name="Cho S.H."/>
            <person name="Dutcher S."/>
            <person name="Estelle M."/>
            <person name="Fawcett J.A."/>
            <person name="Gundlach H."/>
            <person name="Hanada K."/>
            <person name="Heyl A."/>
            <person name="Hicks K.A."/>
            <person name="Hugh J."/>
            <person name="Lohr M."/>
            <person name="Mayer K."/>
            <person name="Melkozernov A."/>
            <person name="Murata T."/>
            <person name="Nelson D."/>
            <person name="Pils B."/>
            <person name="Prigge M."/>
            <person name="Reiss B."/>
            <person name="Renner T."/>
            <person name="Rombauts S."/>
            <person name="Rushton P."/>
            <person name="Sanderfoot A."/>
            <person name="Schween G."/>
            <person name="Shiu S.-H."/>
            <person name="Stueber K."/>
            <person name="Theodoulou F.L."/>
            <person name="Tu H."/>
            <person name="Van de Peer Y."/>
            <person name="Verrier P.J."/>
            <person name="Waters E."/>
            <person name="Wood A."/>
            <person name="Yang L."/>
            <person name="Cove D."/>
            <person name="Cuming A."/>
            <person name="Hasebe M."/>
            <person name="Lucas S."/>
            <person name="Mishler D.B."/>
            <person name="Reski R."/>
            <person name="Grigoriev I."/>
            <person name="Quatrano R.S."/>
            <person name="Boore J.L."/>
        </authorList>
    </citation>
    <scope>NUCLEOTIDE SEQUENCE [LARGE SCALE GENOMIC DNA]</scope>
    <source>
        <strain evidence="3 4">cv. Gransden 2004</strain>
    </source>
</reference>
<evidence type="ECO:0000313" key="3">
    <source>
        <dbReference type="EnsemblPlants" id="Pp3c12_14620V3.1"/>
    </source>
</evidence>
<dbReference type="PANTHER" id="PTHR31350:SF30">
    <property type="entry name" value="TRANSGLUTAMINASE FAMILY PROTEIN"/>
    <property type="match status" value="1"/>
</dbReference>
<reference evidence="3" key="3">
    <citation type="submission" date="2020-12" db="UniProtKB">
        <authorList>
            <consortium name="EnsemblPlants"/>
        </authorList>
    </citation>
    <scope>IDENTIFICATION</scope>
</reference>
<dbReference type="Pfam" id="PF13369">
    <property type="entry name" value="Transglut_core2"/>
    <property type="match status" value="1"/>
</dbReference>
<evidence type="ECO:0000259" key="1">
    <source>
        <dbReference type="Pfam" id="PF13369"/>
    </source>
</evidence>
<dbReference type="EnsemblPlants" id="Pp3c12_14620V3.1">
    <property type="protein sequence ID" value="Pp3c12_14620V3.1"/>
    <property type="gene ID" value="Pp3c12_14620"/>
</dbReference>
<dbReference type="Proteomes" id="UP000006727">
    <property type="component" value="Chromosome 12"/>
</dbReference>
<accession>A0A2K1JQU8</accession>
<keyword evidence="4" id="KW-1185">Reference proteome</keyword>
<name>A0A2K1JQU8_PHYPA</name>
<dbReference type="PaxDb" id="3218-PP1S70_166V6.1"/>
<dbReference type="STRING" id="3218.A0A2K1JQU8"/>
<dbReference type="EMBL" id="ABEU02000012">
    <property type="protein sequence ID" value="PNR43911.1"/>
    <property type="molecule type" value="Genomic_DNA"/>
</dbReference>
<evidence type="ECO:0000313" key="4">
    <source>
        <dbReference type="Proteomes" id="UP000006727"/>
    </source>
</evidence>
<dbReference type="PANTHER" id="PTHR31350">
    <property type="entry name" value="SI:DKEY-261L7.2"/>
    <property type="match status" value="1"/>
</dbReference>
<dbReference type="FunCoup" id="A0A2K1JQU8">
    <property type="interactions" value="27"/>
</dbReference>
<dbReference type="AlphaFoldDB" id="A0A2K1JQU8"/>
<organism evidence="2">
    <name type="scientific">Physcomitrium patens</name>
    <name type="common">Spreading-leaved earth moss</name>
    <name type="synonym">Physcomitrella patens</name>
    <dbReference type="NCBI Taxonomy" id="3218"/>
    <lineage>
        <taxon>Eukaryota</taxon>
        <taxon>Viridiplantae</taxon>
        <taxon>Streptophyta</taxon>
        <taxon>Embryophyta</taxon>
        <taxon>Bryophyta</taxon>
        <taxon>Bryophytina</taxon>
        <taxon>Bryopsida</taxon>
        <taxon>Funariidae</taxon>
        <taxon>Funariales</taxon>
        <taxon>Funariaceae</taxon>
        <taxon>Physcomitrium</taxon>
    </lineage>
</organism>
<feature type="domain" description="Protein SirB1 N-terminal" evidence="1">
    <location>
        <begin position="185"/>
        <end position="315"/>
    </location>
</feature>
<evidence type="ECO:0000313" key="2">
    <source>
        <dbReference type="EMBL" id="PNR43911.1"/>
    </source>
</evidence>
<dbReference type="Gramene" id="Pp3c12_14620V3.1">
    <property type="protein sequence ID" value="Pp3c12_14620V3.1"/>
    <property type="gene ID" value="Pp3c12_14620"/>
</dbReference>
<dbReference type="InterPro" id="IPR032698">
    <property type="entry name" value="SirB1_N"/>
</dbReference>
<protein>
    <recommendedName>
        <fullName evidence="1">Protein SirB1 N-terminal domain-containing protein</fullName>
    </recommendedName>
</protein>
<reference evidence="2 4" key="2">
    <citation type="journal article" date="2018" name="Plant J.">
        <title>The Physcomitrella patens chromosome-scale assembly reveals moss genome structure and evolution.</title>
        <authorList>
            <person name="Lang D."/>
            <person name="Ullrich K.K."/>
            <person name="Murat F."/>
            <person name="Fuchs J."/>
            <person name="Jenkins J."/>
            <person name="Haas F.B."/>
            <person name="Piednoel M."/>
            <person name="Gundlach H."/>
            <person name="Van Bel M."/>
            <person name="Meyberg R."/>
            <person name="Vives C."/>
            <person name="Morata J."/>
            <person name="Symeonidi A."/>
            <person name="Hiss M."/>
            <person name="Muchero W."/>
            <person name="Kamisugi Y."/>
            <person name="Saleh O."/>
            <person name="Blanc G."/>
            <person name="Decker E.L."/>
            <person name="van Gessel N."/>
            <person name="Grimwood J."/>
            <person name="Hayes R.D."/>
            <person name="Graham S.W."/>
            <person name="Gunter L.E."/>
            <person name="McDaniel S.F."/>
            <person name="Hoernstein S.N.W."/>
            <person name="Larsson A."/>
            <person name="Li F.W."/>
            <person name="Perroud P.F."/>
            <person name="Phillips J."/>
            <person name="Ranjan P."/>
            <person name="Rokshar D.S."/>
            <person name="Rothfels C.J."/>
            <person name="Schneider L."/>
            <person name="Shu S."/>
            <person name="Stevenson D.W."/>
            <person name="Thummler F."/>
            <person name="Tillich M."/>
            <person name="Villarreal Aguilar J.C."/>
            <person name="Widiez T."/>
            <person name="Wong G.K."/>
            <person name="Wymore A."/>
            <person name="Zhang Y."/>
            <person name="Zimmer A.D."/>
            <person name="Quatrano R.S."/>
            <person name="Mayer K.F.X."/>
            <person name="Goodstein D."/>
            <person name="Casacuberta J.M."/>
            <person name="Vandepoele K."/>
            <person name="Reski R."/>
            <person name="Cuming A.C."/>
            <person name="Tuskan G.A."/>
            <person name="Maumus F."/>
            <person name="Salse J."/>
            <person name="Schmutz J."/>
            <person name="Rensing S.A."/>
        </authorList>
    </citation>
    <scope>NUCLEOTIDE SEQUENCE [LARGE SCALE GENOMIC DNA]</scope>
    <source>
        <strain evidence="3 4">cv. Gransden 2004</strain>
    </source>
</reference>
<gene>
    <name evidence="3" type="primary">LOC112289630</name>
    <name evidence="2" type="ORF">PHYPA_016294</name>
</gene>
<sequence length="483" mass="53702">MTIATAVLTGKMPIEATPVGIVSHQRGLSIRRPGIPTAISTVQGRHFETPGKSALHKKFVCCSENSCLGDKTRSASAKDRNENEVTMFARQAFYKEVSAHKCDDAVSLVKEVEKGFISRTLGKEGALLISAEDQAFISLNREKDNLAVQNEISHPLVSSSSSRARGNVDPKDIMVGDLSIGGWMEKIDALVAEVENHLDGDRHRWRPLQILKAVNGVLYKVLDFSRASSSNDPFQSYMDHALAFGSGTGVLLGIIYMEVCRRLGVKMEGAAVDESFLVWPLLDDSAQMVFEPCKGGKSWMIEDFSQWRSSTSSQQNSISSTVGRVLDISVVRTLESKSNRDILGLILKSLKNVYWRRAVKSRPGLTPDLALQPYMSRSSWAINNAGLPVGAMLRPEDLRLTVMALERLVHLEPRNWALRKEYGMVLYHSRRYDEAVLELSICMALAPLPEEELLQPFVERLHLMRMESTWNIFSSSSSPSAFV</sequence>
<proteinExistence type="predicted"/>